<organism evidence="2 3">
    <name type="scientific">Microbacterium hatanonis</name>
    <dbReference type="NCBI Taxonomy" id="404366"/>
    <lineage>
        <taxon>Bacteria</taxon>
        <taxon>Bacillati</taxon>
        <taxon>Actinomycetota</taxon>
        <taxon>Actinomycetes</taxon>
        <taxon>Micrococcales</taxon>
        <taxon>Microbacteriaceae</taxon>
        <taxon>Microbacterium</taxon>
    </lineage>
</organism>
<keyword evidence="1" id="KW-0732">Signal</keyword>
<evidence type="ECO:0000313" key="3">
    <source>
        <dbReference type="Proteomes" id="UP000321034"/>
    </source>
</evidence>
<reference evidence="2 3" key="1">
    <citation type="submission" date="2019-08" db="EMBL/GenBank/DDBJ databases">
        <authorList>
            <person name="Dong K."/>
        </authorList>
    </citation>
    <scope>NUCLEOTIDE SEQUENCE [LARGE SCALE GENOMIC DNA]</scope>
    <source>
        <strain evidence="2 3">JCM14558</strain>
    </source>
</reference>
<comment type="caution">
    <text evidence="2">The sequence shown here is derived from an EMBL/GenBank/DDBJ whole genome shotgun (WGS) entry which is preliminary data.</text>
</comment>
<feature type="chain" id="PRO_5038377541" description="WxL domain-containing protein" evidence="1">
    <location>
        <begin position="27"/>
        <end position="354"/>
    </location>
</feature>
<evidence type="ECO:0008006" key="4">
    <source>
        <dbReference type="Google" id="ProtNLM"/>
    </source>
</evidence>
<evidence type="ECO:0000256" key="1">
    <source>
        <dbReference type="SAM" id="SignalP"/>
    </source>
</evidence>
<evidence type="ECO:0000313" key="2">
    <source>
        <dbReference type="EMBL" id="TXK12220.1"/>
    </source>
</evidence>
<gene>
    <name evidence="2" type="ORF">FVP77_01660</name>
</gene>
<dbReference type="RefSeq" id="WP_147892960.1">
    <property type="nucleotide sequence ID" value="NZ_BAAANR010000001.1"/>
</dbReference>
<sequence length="354" mass="35591">MFSLTKKKIAVAGVLALALVGGSVTAAAAAITPSGSSETMWLWDGTDGAEKLLAPTTRVMAWDEPVYAHPNDTDYATYSTYFRGPSNAQAVSIFLSNRGEEMTSSSWISKGTNAFSDPAAKTVLAPQVTLINTAGVNLAAAKANGGNFSLGIAYTDINGVAVRAVSFVHITIRPGGDWTYEATTDQTTTNPPAGSSSGSVDLEATTVAAQDGALSLTVPAGAKAVFSAATLVGGKSTSTATLPEVTVTDDRIVSKKGWTVTQSVADFVNGTNVIGAKNLGVAPKVIAAGTTSTGVAAASAQVAGSAIYSSPFADAPAGSGVGVTKLGADLTLVAPVDAPAGTYTSKMTLTLVSK</sequence>
<keyword evidence="3" id="KW-1185">Reference proteome</keyword>
<name>A0A5C8I2B5_9MICO</name>
<dbReference type="Proteomes" id="UP000321034">
    <property type="component" value="Unassembled WGS sequence"/>
</dbReference>
<proteinExistence type="predicted"/>
<protein>
    <recommendedName>
        <fullName evidence="4">WxL domain-containing protein</fullName>
    </recommendedName>
</protein>
<accession>A0A5C8I2B5</accession>
<feature type="signal peptide" evidence="1">
    <location>
        <begin position="1"/>
        <end position="26"/>
    </location>
</feature>
<dbReference type="AlphaFoldDB" id="A0A5C8I2B5"/>
<dbReference type="EMBL" id="VRSV01000001">
    <property type="protein sequence ID" value="TXK12220.1"/>
    <property type="molecule type" value="Genomic_DNA"/>
</dbReference>
<dbReference type="OrthoDB" id="5099901at2"/>